<accession>A0AAV8XD83</accession>
<comment type="caution">
    <text evidence="1">The sequence shown here is derived from an EMBL/GenBank/DDBJ whole genome shotgun (WGS) entry which is preliminary data.</text>
</comment>
<proteinExistence type="predicted"/>
<dbReference type="GO" id="GO:0044233">
    <property type="term" value="C:mitochondria-associated endoplasmic reticulum membrane contact site"/>
    <property type="evidence" value="ECO:0007669"/>
    <property type="project" value="InterPro"/>
</dbReference>
<dbReference type="GO" id="GO:0005739">
    <property type="term" value="C:mitochondrion"/>
    <property type="evidence" value="ECO:0007669"/>
    <property type="project" value="GOC"/>
</dbReference>
<dbReference type="PANTHER" id="PTHR21519">
    <property type="entry name" value="PDZ DOMAIN-CONTAINING PROTEIN 8"/>
    <property type="match status" value="1"/>
</dbReference>
<sequence length="84" mass="9413">MYGGMPHDERVEKVNVMMGELKKTLDSVTMEHMELSKQMGAEESEVEKAKLAFLMGQADAKVHGLSVLMLHYCSSLQVTQEKIV</sequence>
<dbReference type="GO" id="GO:1990456">
    <property type="term" value="P:mitochondrion-endoplasmic reticulum membrane tethering"/>
    <property type="evidence" value="ECO:0007669"/>
    <property type="project" value="InterPro"/>
</dbReference>
<dbReference type="AlphaFoldDB" id="A0AAV8XD83"/>
<keyword evidence="2" id="KW-1185">Reference proteome</keyword>
<evidence type="ECO:0000313" key="2">
    <source>
        <dbReference type="Proteomes" id="UP001162162"/>
    </source>
</evidence>
<dbReference type="InterPro" id="IPR039275">
    <property type="entry name" value="PDZD8"/>
</dbReference>
<organism evidence="1 2">
    <name type="scientific">Aromia moschata</name>
    <dbReference type="NCBI Taxonomy" id="1265417"/>
    <lineage>
        <taxon>Eukaryota</taxon>
        <taxon>Metazoa</taxon>
        <taxon>Ecdysozoa</taxon>
        <taxon>Arthropoda</taxon>
        <taxon>Hexapoda</taxon>
        <taxon>Insecta</taxon>
        <taxon>Pterygota</taxon>
        <taxon>Neoptera</taxon>
        <taxon>Endopterygota</taxon>
        <taxon>Coleoptera</taxon>
        <taxon>Polyphaga</taxon>
        <taxon>Cucujiformia</taxon>
        <taxon>Chrysomeloidea</taxon>
        <taxon>Cerambycidae</taxon>
        <taxon>Cerambycinae</taxon>
        <taxon>Callichromatini</taxon>
        <taxon>Aromia</taxon>
    </lineage>
</organism>
<dbReference type="GO" id="GO:0051560">
    <property type="term" value="P:mitochondrial calcium ion homeostasis"/>
    <property type="evidence" value="ECO:0007669"/>
    <property type="project" value="InterPro"/>
</dbReference>
<reference evidence="1" key="1">
    <citation type="journal article" date="2023" name="Insect Mol. Biol.">
        <title>Genome sequencing provides insights into the evolution of gene families encoding plant cell wall-degrading enzymes in longhorned beetles.</title>
        <authorList>
            <person name="Shin N.R."/>
            <person name="Okamura Y."/>
            <person name="Kirsch R."/>
            <person name="Pauchet Y."/>
        </authorList>
    </citation>
    <scope>NUCLEOTIDE SEQUENCE</scope>
    <source>
        <strain evidence="1">AMC_N1</strain>
    </source>
</reference>
<protein>
    <submittedName>
        <fullName evidence="1">Uncharacterized protein</fullName>
    </submittedName>
</protein>
<gene>
    <name evidence="1" type="ORF">NQ318_010928</name>
</gene>
<dbReference type="PANTHER" id="PTHR21519:SF1">
    <property type="entry name" value="PDZ DOMAIN-CONTAINING PROTEIN 8"/>
    <property type="match status" value="1"/>
</dbReference>
<dbReference type="Proteomes" id="UP001162162">
    <property type="component" value="Unassembled WGS sequence"/>
</dbReference>
<evidence type="ECO:0000313" key="1">
    <source>
        <dbReference type="EMBL" id="KAJ8936901.1"/>
    </source>
</evidence>
<name>A0AAV8XD83_9CUCU</name>
<dbReference type="EMBL" id="JAPWTK010000703">
    <property type="protein sequence ID" value="KAJ8936901.1"/>
    <property type="molecule type" value="Genomic_DNA"/>
</dbReference>